<dbReference type="PANTHER" id="PTHR43399:SF4">
    <property type="entry name" value="CELL WALL-ASSOCIATED PROTEASE"/>
    <property type="match status" value="1"/>
</dbReference>
<dbReference type="InterPro" id="IPR026444">
    <property type="entry name" value="Secre_tail"/>
</dbReference>
<dbReference type="CDD" id="cd04842">
    <property type="entry name" value="Peptidases_S8_Kp43_protease"/>
    <property type="match status" value="1"/>
</dbReference>
<dbReference type="InterPro" id="IPR036852">
    <property type="entry name" value="Peptidase_S8/S53_dom_sf"/>
</dbReference>
<dbReference type="GO" id="GO:0006508">
    <property type="term" value="P:proteolysis"/>
    <property type="evidence" value="ECO:0007669"/>
    <property type="project" value="InterPro"/>
</dbReference>
<feature type="domain" description="Secretion system C-terminal sorting" evidence="4">
    <location>
        <begin position="877"/>
        <end position="942"/>
    </location>
</feature>
<dbReference type="EMBL" id="FOBB01000004">
    <property type="protein sequence ID" value="SEM37840.1"/>
    <property type="molecule type" value="Genomic_DNA"/>
</dbReference>
<name>A0A1H7XVP3_9BACT</name>
<dbReference type="SUPFAM" id="SSF49785">
    <property type="entry name" value="Galactose-binding domain-like"/>
    <property type="match status" value="1"/>
</dbReference>
<dbReference type="Gene3D" id="3.40.50.200">
    <property type="entry name" value="Peptidase S8/S53 domain"/>
    <property type="match status" value="1"/>
</dbReference>
<dbReference type="AlphaFoldDB" id="A0A1H7XVP3"/>
<dbReference type="NCBIfam" id="TIGR04183">
    <property type="entry name" value="Por_Secre_tail"/>
    <property type="match status" value="1"/>
</dbReference>
<dbReference type="InterPro" id="IPR000209">
    <property type="entry name" value="Peptidase_S8/S53_dom"/>
</dbReference>
<comment type="similarity">
    <text evidence="1 2">Belongs to the peptidase S8 family.</text>
</comment>
<proteinExistence type="inferred from homology"/>
<evidence type="ECO:0000313" key="5">
    <source>
        <dbReference type="EMBL" id="SEM37840.1"/>
    </source>
</evidence>
<dbReference type="SUPFAM" id="SSF52743">
    <property type="entry name" value="Subtilisin-like"/>
    <property type="match status" value="1"/>
</dbReference>
<evidence type="ECO:0000256" key="1">
    <source>
        <dbReference type="ARBA" id="ARBA00011073"/>
    </source>
</evidence>
<dbReference type="Proteomes" id="UP000198984">
    <property type="component" value="Unassembled WGS sequence"/>
</dbReference>
<dbReference type="STRING" id="573321.SAMN04488505_104214"/>
<gene>
    <name evidence="5" type="ORF">SAMN04488505_104214</name>
</gene>
<keyword evidence="6" id="KW-1185">Reference proteome</keyword>
<dbReference type="PANTHER" id="PTHR43399">
    <property type="entry name" value="SUBTILISIN-RELATED"/>
    <property type="match status" value="1"/>
</dbReference>
<evidence type="ECO:0000313" key="6">
    <source>
        <dbReference type="Proteomes" id="UP000198984"/>
    </source>
</evidence>
<dbReference type="Gene3D" id="2.60.120.380">
    <property type="match status" value="1"/>
</dbReference>
<evidence type="ECO:0000256" key="2">
    <source>
        <dbReference type="PROSITE-ProRule" id="PRU01240"/>
    </source>
</evidence>
<dbReference type="InterPro" id="IPR008979">
    <property type="entry name" value="Galactose-bd-like_sf"/>
</dbReference>
<dbReference type="InterPro" id="IPR051048">
    <property type="entry name" value="Peptidase_S8/S53_subtilisin"/>
</dbReference>
<accession>A0A1H7XVP3</accession>
<evidence type="ECO:0000259" key="4">
    <source>
        <dbReference type="Pfam" id="PF18962"/>
    </source>
</evidence>
<evidence type="ECO:0000259" key="3">
    <source>
        <dbReference type="Pfam" id="PF00082"/>
    </source>
</evidence>
<protein>
    <submittedName>
        <fullName evidence="5">Por secretion system C-terminal sorting domain-containing protein</fullName>
    </submittedName>
</protein>
<organism evidence="5 6">
    <name type="scientific">Chitinophaga rupis</name>
    <dbReference type="NCBI Taxonomy" id="573321"/>
    <lineage>
        <taxon>Bacteria</taxon>
        <taxon>Pseudomonadati</taxon>
        <taxon>Bacteroidota</taxon>
        <taxon>Chitinophagia</taxon>
        <taxon>Chitinophagales</taxon>
        <taxon>Chitinophagaceae</taxon>
        <taxon>Chitinophaga</taxon>
    </lineage>
</organism>
<dbReference type="Pfam" id="PF18962">
    <property type="entry name" value="Por_Secre_tail"/>
    <property type="match status" value="1"/>
</dbReference>
<comment type="caution">
    <text evidence="2">Lacks conserved residue(s) required for the propagation of feature annotation.</text>
</comment>
<dbReference type="GO" id="GO:0004252">
    <property type="term" value="F:serine-type endopeptidase activity"/>
    <property type="evidence" value="ECO:0007669"/>
    <property type="project" value="InterPro"/>
</dbReference>
<reference evidence="5 6" key="1">
    <citation type="submission" date="2016-10" db="EMBL/GenBank/DDBJ databases">
        <authorList>
            <person name="de Groot N.N."/>
        </authorList>
    </citation>
    <scope>NUCLEOTIDE SEQUENCE [LARGE SCALE GENOMIC DNA]</scope>
    <source>
        <strain evidence="5 6">DSM 21039</strain>
    </source>
</reference>
<dbReference type="PROSITE" id="PS51892">
    <property type="entry name" value="SUBTILASE"/>
    <property type="match status" value="1"/>
</dbReference>
<dbReference type="Pfam" id="PF00082">
    <property type="entry name" value="Peptidase_S8"/>
    <property type="match status" value="1"/>
</dbReference>
<sequence>MHTAIIFRYMTHIIARSLWVLLFLYASQSLQARQATGNDTLLQRYGVLPAAKTVQDSSHKSVFYLVKFRVYPGVSSLQSYGIVKTINRFYYILQQPVRDTALLRNVVYTYVANDNWKCSEGLLQRLEKLRAADSLALQVQLDSSGQQPAFCSVQRVLAGRFAVVKVKQADWPRFISQPVIRFADALRKPKTEIIIPSNDMTLNRVSTVQQLYPNLQGQNMTVSLKENIFDTTDTDLTGRYTDGGIAATQVDIHATIMATIIAGAGNTGPEGRGAAVRARLTSSDFNTSLLPDDAALYGQLHVRVQNHSYGTGIENYYGAEAVAYDQQALSMDTLLHVFSSGNDGNQAPTDGMYSGIAGVANLSGTYKQAKNVLVAGGTDGENNLPALSAKGPAYDGRVKPELVAYGLDGTSNAAALTSGIATLVQDAYIQQYGRTPAAALLKTILINSADDIGTPQVDYQTGFGAINALKAINTVKEQRAASGVVATGATQDFFINVPAGMQQLKVTLGWADPAAAVNAPKALVNDLDLWVTDNSNIRYDPWVLSTYPAADSLLAQARRGRDTLNNTEQVTVDNPSGGVFIHVNGRAVPRGPQTFYIAYEFIPRQYFRWDNPAPQSNLSAGTNVPLRWATNLSGSGDLSYSRDSITWQPIALNQLLATGTYNWQTPGTFSKAWLRMQTTDTTYTSAAFYISPAPELHVGFDCADSTLLYWPAVPGADEYEVYALGAQFLETYLRTRDTFVLIPKQSVSATWFAVSAIHPDGWTGIKSYGLDYRNQGLSCYVSSLLADPQDNAQVRLTLSLGSLYNLKTIWWERLSGNTFMQLQSTPVSGSNDYTISDTSPQEGVNYYRVRLETQDGRMLYSDTVQALIIGPANAFLLFPNPATTSLQLVSREPLERTCQIVDMSGRLVRRLIVDNLQESIDVSALAPGGYVLAVYEGGKRVFVRRFVKL</sequence>
<dbReference type="InterPro" id="IPR034058">
    <property type="entry name" value="TagA/B/C/D_pept_dom"/>
</dbReference>
<feature type="domain" description="Peptidase S8/S53" evidence="3">
    <location>
        <begin position="219"/>
        <end position="464"/>
    </location>
</feature>